<evidence type="ECO:0000313" key="1">
    <source>
        <dbReference type="EMBL" id="JAD11106.1"/>
    </source>
</evidence>
<name>A0A0A1XJD0_ZEUCU</name>
<accession>A0A0A1XJD0</accession>
<sequence>MHTNAELELSLEDLLQIALGTESLTGVNTIVLHSLLDLVLKKLGCENEKISISGYEAMVIDKLLKESSISPLVFDSIQMKTVNQFDCLSQLERTVDELEEKIDKHLEEVRNDEPTRSSNDSFPNLPILSKEHICSTCDPAMKDICNLFADSKFKQSIFEKTILPVYKRLQAMSKKLEDFEIEFVTWLEFMEQYLENISQKDTVVIRILEVDDELTKYRDHFMRTMEDLQDILDTKVDRCDVFSLEIVVDQRVDDIRRTIREYIAKIKKANTTVFALESHTSEPKKYEKSPNTIGIDPMCGCQSDAQYNSRLKTPQEMRIDYESMKSKHSHAIRRNY</sequence>
<organism evidence="1">
    <name type="scientific">Zeugodacus cucurbitae</name>
    <name type="common">Melon fruit fly</name>
    <name type="synonym">Bactrocera cucurbitae</name>
    <dbReference type="NCBI Taxonomy" id="28588"/>
    <lineage>
        <taxon>Eukaryota</taxon>
        <taxon>Metazoa</taxon>
        <taxon>Ecdysozoa</taxon>
        <taxon>Arthropoda</taxon>
        <taxon>Hexapoda</taxon>
        <taxon>Insecta</taxon>
        <taxon>Pterygota</taxon>
        <taxon>Neoptera</taxon>
        <taxon>Endopterygota</taxon>
        <taxon>Diptera</taxon>
        <taxon>Brachycera</taxon>
        <taxon>Muscomorpha</taxon>
        <taxon>Tephritoidea</taxon>
        <taxon>Tephritidae</taxon>
        <taxon>Zeugodacus</taxon>
        <taxon>Zeugodacus</taxon>
    </lineage>
</organism>
<reference evidence="1" key="2">
    <citation type="journal article" date="2015" name="Gigascience">
        <title>Reconstructing a comprehensive transcriptome assembly of a white-pupal translocated strain of the pest fruit fly Bactrocera cucurbitae.</title>
        <authorList>
            <person name="Sim S.B."/>
            <person name="Calla B."/>
            <person name="Hall B."/>
            <person name="DeRego T."/>
            <person name="Geib S.M."/>
        </authorList>
    </citation>
    <scope>NUCLEOTIDE SEQUENCE</scope>
</reference>
<dbReference type="AlphaFoldDB" id="A0A0A1XJD0"/>
<dbReference type="EMBL" id="GBXI01003186">
    <property type="protein sequence ID" value="JAD11106.1"/>
    <property type="molecule type" value="Transcribed_RNA"/>
</dbReference>
<proteinExistence type="predicted"/>
<reference evidence="1" key="1">
    <citation type="submission" date="2014-11" db="EMBL/GenBank/DDBJ databases">
        <authorList>
            <person name="Geib S."/>
        </authorList>
    </citation>
    <scope>NUCLEOTIDE SEQUENCE</scope>
</reference>
<protein>
    <submittedName>
        <fullName evidence="1">RNA-binding protein AU-1</fullName>
    </submittedName>
</protein>
<gene>
    <name evidence="1" type="primary">aubA</name>
    <name evidence="1" type="ORF">g.6273</name>
</gene>